<dbReference type="Proteomes" id="UP000048908">
    <property type="component" value="Unassembled WGS sequence"/>
</dbReference>
<sequence>MTDKLQTPIGMRFIRHVHFCDSGCWDWTGARNEHGYGVIGRGRRGEGNIKAHRLSFEIFNAVQLNPEQVICHRCENPACVNPDHLFVGTQQDNLADMARKDRGSMPPLLRGAENPKAKLNEHLVRRAFQLREDGLSTYRIAHELRVSRPAICSVLNRKTWRHVDVRTSKHIG</sequence>
<reference evidence="2 3" key="1">
    <citation type="submission" date="2015-07" db="EMBL/GenBank/DDBJ databases">
        <authorList>
            <person name="Noorani M."/>
        </authorList>
    </citation>
    <scope>NUCLEOTIDE SEQUENCE [LARGE SCALE GENOMIC DNA]</scope>
    <source>
        <strain evidence="2 3">CECT 5088</strain>
    </source>
</reference>
<keyword evidence="3" id="KW-1185">Reference proteome</keyword>
<name>A0A0M6XUD4_9RHOB</name>
<dbReference type="OrthoDB" id="7728307at2"/>
<feature type="domain" description="HNH nuclease" evidence="1">
    <location>
        <begin position="51"/>
        <end position="94"/>
    </location>
</feature>
<organism evidence="2 3">
    <name type="scientific">Jannaschia rubra</name>
    <dbReference type="NCBI Taxonomy" id="282197"/>
    <lineage>
        <taxon>Bacteria</taxon>
        <taxon>Pseudomonadati</taxon>
        <taxon>Pseudomonadota</taxon>
        <taxon>Alphaproteobacteria</taxon>
        <taxon>Rhodobacterales</taxon>
        <taxon>Roseobacteraceae</taxon>
        <taxon>Jannaschia</taxon>
    </lineage>
</organism>
<evidence type="ECO:0000313" key="3">
    <source>
        <dbReference type="Proteomes" id="UP000048908"/>
    </source>
</evidence>
<dbReference type="STRING" id="282197.SAMN04488517_10857"/>
<dbReference type="Gene3D" id="3.90.75.10">
    <property type="entry name" value="Homing Intron 3 (I-ppo) Encoded Endonuclease, Chain A"/>
    <property type="match status" value="1"/>
</dbReference>
<dbReference type="AlphaFoldDB" id="A0A0M6XUD4"/>
<evidence type="ECO:0000259" key="1">
    <source>
        <dbReference type="Pfam" id="PF13392"/>
    </source>
</evidence>
<dbReference type="RefSeq" id="WP_055683740.1">
    <property type="nucleotide sequence ID" value="NZ_CXPG01000021.1"/>
</dbReference>
<dbReference type="EMBL" id="CXPG01000021">
    <property type="protein sequence ID" value="CTQ34378.1"/>
    <property type="molecule type" value="Genomic_DNA"/>
</dbReference>
<dbReference type="InterPro" id="IPR003615">
    <property type="entry name" value="HNH_nuc"/>
</dbReference>
<gene>
    <name evidence="2" type="ORF">JAN5088_03174</name>
</gene>
<dbReference type="SUPFAM" id="SSF54060">
    <property type="entry name" value="His-Me finger endonucleases"/>
    <property type="match status" value="1"/>
</dbReference>
<proteinExistence type="predicted"/>
<dbReference type="Pfam" id="PF13392">
    <property type="entry name" value="HNH_3"/>
    <property type="match status" value="1"/>
</dbReference>
<protein>
    <recommendedName>
        <fullName evidence="1">HNH nuclease domain-containing protein</fullName>
    </recommendedName>
</protein>
<dbReference type="InterPro" id="IPR044925">
    <property type="entry name" value="His-Me_finger_sf"/>
</dbReference>
<dbReference type="InterPro" id="IPR044930">
    <property type="entry name" value="Homing_endonuclease_His-Me"/>
</dbReference>
<accession>A0A0M6XUD4</accession>
<dbReference type="GO" id="GO:0004519">
    <property type="term" value="F:endonuclease activity"/>
    <property type="evidence" value="ECO:0007669"/>
    <property type="project" value="InterPro"/>
</dbReference>
<evidence type="ECO:0000313" key="2">
    <source>
        <dbReference type="EMBL" id="CTQ34378.1"/>
    </source>
</evidence>